<dbReference type="Proteomes" id="UP000177407">
    <property type="component" value="Unassembled WGS sequence"/>
</dbReference>
<organism evidence="2 3">
    <name type="scientific">Candidatus Falkowbacteria bacterium RIFOXYA2_FULL_38_12</name>
    <dbReference type="NCBI Taxonomy" id="1797993"/>
    <lineage>
        <taxon>Bacteria</taxon>
        <taxon>Candidatus Falkowiibacteriota</taxon>
    </lineage>
</organism>
<name>A0A1F5S4P5_9BACT</name>
<keyword evidence="1" id="KW-0812">Transmembrane</keyword>
<protein>
    <submittedName>
        <fullName evidence="2">Uncharacterized protein</fullName>
    </submittedName>
</protein>
<evidence type="ECO:0000256" key="1">
    <source>
        <dbReference type="SAM" id="Phobius"/>
    </source>
</evidence>
<keyword evidence="1" id="KW-0472">Membrane</keyword>
<reference evidence="2 3" key="1">
    <citation type="journal article" date="2016" name="Nat. Commun.">
        <title>Thousands of microbial genomes shed light on interconnected biogeochemical processes in an aquifer system.</title>
        <authorList>
            <person name="Anantharaman K."/>
            <person name="Brown C.T."/>
            <person name="Hug L.A."/>
            <person name="Sharon I."/>
            <person name="Castelle C.J."/>
            <person name="Probst A.J."/>
            <person name="Thomas B.C."/>
            <person name="Singh A."/>
            <person name="Wilkins M.J."/>
            <person name="Karaoz U."/>
            <person name="Brodie E.L."/>
            <person name="Williams K.H."/>
            <person name="Hubbard S.S."/>
            <person name="Banfield J.F."/>
        </authorList>
    </citation>
    <scope>NUCLEOTIDE SEQUENCE [LARGE SCALE GENOMIC DNA]</scope>
</reference>
<dbReference type="AlphaFoldDB" id="A0A1F5S4P5"/>
<dbReference type="EMBL" id="MFGA01000006">
    <property type="protein sequence ID" value="OGF21403.1"/>
    <property type="molecule type" value="Genomic_DNA"/>
</dbReference>
<evidence type="ECO:0000313" key="2">
    <source>
        <dbReference type="EMBL" id="OGF21403.1"/>
    </source>
</evidence>
<feature type="transmembrane region" description="Helical" evidence="1">
    <location>
        <begin position="9"/>
        <end position="26"/>
    </location>
</feature>
<sequence>MQSKTTKNIATVVVILIVAGSGIYFWQARNASIESELNSIQETYVNGDWNFSLKLPDGYFVSGNDDLLSVIKQSAPGNESLPEMDIRLKKSNSLEVTDTKSEKIISKENVTINGISGVKLIVSYPNNPTLANGGQCPVYRMQNNGTVYEFSLYECLESDIFEKIVQSFKVLK</sequence>
<gene>
    <name evidence="2" type="ORF">A2257_00385</name>
</gene>
<accession>A0A1F5S4P5</accession>
<proteinExistence type="predicted"/>
<keyword evidence="1" id="KW-1133">Transmembrane helix</keyword>
<comment type="caution">
    <text evidence="2">The sequence shown here is derived from an EMBL/GenBank/DDBJ whole genome shotgun (WGS) entry which is preliminary data.</text>
</comment>
<evidence type="ECO:0000313" key="3">
    <source>
        <dbReference type="Proteomes" id="UP000177407"/>
    </source>
</evidence>